<proteinExistence type="predicted"/>
<accession>A0ABS9MAC7</accession>
<name>A0ABS9MAC7_9FIRM</name>
<dbReference type="EMBL" id="JAKNJB010000020">
    <property type="protein sequence ID" value="MCG4527760.1"/>
    <property type="molecule type" value="Genomic_DNA"/>
</dbReference>
<organism evidence="1 2">
    <name type="scientific">Intestinimonas massiliensis</name>
    <name type="common">ex Afouda et al. 2020</name>
    <dbReference type="NCBI Taxonomy" id="1673721"/>
    <lineage>
        <taxon>Bacteria</taxon>
        <taxon>Bacillati</taxon>
        <taxon>Bacillota</taxon>
        <taxon>Clostridia</taxon>
        <taxon>Eubacteriales</taxon>
        <taxon>Intestinimonas</taxon>
    </lineage>
</organism>
<dbReference type="Proteomes" id="UP001200313">
    <property type="component" value="Unassembled WGS sequence"/>
</dbReference>
<dbReference type="RefSeq" id="WP_238074352.1">
    <property type="nucleotide sequence ID" value="NZ_JAKNJB010000020.1"/>
</dbReference>
<protein>
    <submittedName>
        <fullName evidence="1">Uncharacterized protein</fullName>
    </submittedName>
</protein>
<keyword evidence="2" id="KW-1185">Reference proteome</keyword>
<sequence>MANTIQFGSLYLGKTPEIAQCVYPCHRPAISVGDMVEGKEVRWVLVDGLLVASYPILHEVSWEDLEEQGLVEGREVVIDGSRYRCRLLCTYGNSRTQLDEWELSKKTVYPELQVLTMDREDGCFWVLGPFGPELKLGCKKEGRDEYSWRPVLDPISLDFSRLKEGDYVQLGCGSNLISGFLEEATDYDLILDKNFSQISEVYLGDIEDFARKEKNGRWAVDKSAISVARTNNARGEEIIWLSAI</sequence>
<reference evidence="1 2" key="1">
    <citation type="submission" date="2022-01" db="EMBL/GenBank/DDBJ databases">
        <title>Collection of gut derived symbiotic bacterial strains cultured from healthy donors.</title>
        <authorList>
            <person name="Lin H."/>
            <person name="Kohout C."/>
            <person name="Waligurski E."/>
            <person name="Pamer E.G."/>
        </authorList>
    </citation>
    <scope>NUCLEOTIDE SEQUENCE [LARGE SCALE GENOMIC DNA]</scope>
    <source>
        <strain evidence="1 2">DFI.3.7</strain>
    </source>
</reference>
<comment type="caution">
    <text evidence="1">The sequence shown here is derived from an EMBL/GenBank/DDBJ whole genome shotgun (WGS) entry which is preliminary data.</text>
</comment>
<evidence type="ECO:0000313" key="2">
    <source>
        <dbReference type="Proteomes" id="UP001200313"/>
    </source>
</evidence>
<evidence type="ECO:0000313" key="1">
    <source>
        <dbReference type="EMBL" id="MCG4527760.1"/>
    </source>
</evidence>
<gene>
    <name evidence="1" type="ORF">L0P79_11805</name>
</gene>